<feature type="compositionally biased region" description="Basic and acidic residues" evidence="1">
    <location>
        <begin position="96"/>
        <end position="108"/>
    </location>
</feature>
<dbReference type="EMBL" id="BQKI01000074">
    <property type="protein sequence ID" value="GJN19738.1"/>
    <property type="molecule type" value="Genomic_DNA"/>
</dbReference>
<protein>
    <submittedName>
        <fullName evidence="2">Uncharacterized protein</fullName>
    </submittedName>
</protein>
<name>A0AAV5E8Q3_ELECO</name>
<gene>
    <name evidence="2" type="primary">gb07044</name>
    <name evidence="2" type="ORF">PR202_gb07044</name>
</gene>
<proteinExistence type="predicted"/>
<organism evidence="2 3">
    <name type="scientific">Eleusine coracana subsp. coracana</name>
    <dbReference type="NCBI Taxonomy" id="191504"/>
    <lineage>
        <taxon>Eukaryota</taxon>
        <taxon>Viridiplantae</taxon>
        <taxon>Streptophyta</taxon>
        <taxon>Embryophyta</taxon>
        <taxon>Tracheophyta</taxon>
        <taxon>Spermatophyta</taxon>
        <taxon>Magnoliopsida</taxon>
        <taxon>Liliopsida</taxon>
        <taxon>Poales</taxon>
        <taxon>Poaceae</taxon>
        <taxon>PACMAD clade</taxon>
        <taxon>Chloridoideae</taxon>
        <taxon>Cynodonteae</taxon>
        <taxon>Eleusininae</taxon>
        <taxon>Eleusine</taxon>
    </lineage>
</organism>
<reference evidence="2" key="1">
    <citation type="journal article" date="2018" name="DNA Res.">
        <title>Multiple hybrid de novo genome assembly of finger millet, an orphan allotetraploid crop.</title>
        <authorList>
            <person name="Hatakeyama M."/>
            <person name="Aluri S."/>
            <person name="Balachadran M.T."/>
            <person name="Sivarajan S.R."/>
            <person name="Patrignani A."/>
            <person name="Gruter S."/>
            <person name="Poveda L."/>
            <person name="Shimizu-Inatsugi R."/>
            <person name="Baeten J."/>
            <person name="Francoijs K.J."/>
            <person name="Nataraja K.N."/>
            <person name="Reddy Y.A.N."/>
            <person name="Phadnis S."/>
            <person name="Ravikumar R.L."/>
            <person name="Schlapbach R."/>
            <person name="Sreeman S.M."/>
            <person name="Shimizu K.K."/>
        </authorList>
    </citation>
    <scope>NUCLEOTIDE SEQUENCE</scope>
</reference>
<evidence type="ECO:0000313" key="3">
    <source>
        <dbReference type="Proteomes" id="UP001054889"/>
    </source>
</evidence>
<dbReference type="Proteomes" id="UP001054889">
    <property type="component" value="Unassembled WGS sequence"/>
</dbReference>
<feature type="region of interest" description="Disordered" evidence="1">
    <location>
        <begin position="84"/>
        <end position="108"/>
    </location>
</feature>
<comment type="caution">
    <text evidence="2">The sequence shown here is derived from an EMBL/GenBank/DDBJ whole genome shotgun (WGS) entry which is preliminary data.</text>
</comment>
<reference evidence="2" key="2">
    <citation type="submission" date="2021-12" db="EMBL/GenBank/DDBJ databases">
        <title>Resequencing data analysis of finger millet.</title>
        <authorList>
            <person name="Hatakeyama M."/>
            <person name="Aluri S."/>
            <person name="Balachadran M.T."/>
            <person name="Sivarajan S.R."/>
            <person name="Poveda L."/>
            <person name="Shimizu-Inatsugi R."/>
            <person name="Schlapbach R."/>
            <person name="Sreeman S.M."/>
            <person name="Shimizu K.K."/>
        </authorList>
    </citation>
    <scope>NUCLEOTIDE SEQUENCE</scope>
</reference>
<dbReference type="AlphaFoldDB" id="A0AAV5E8Q3"/>
<accession>A0AAV5E8Q3</accession>
<evidence type="ECO:0000256" key="1">
    <source>
        <dbReference type="SAM" id="MobiDB-lite"/>
    </source>
</evidence>
<evidence type="ECO:0000313" key="2">
    <source>
        <dbReference type="EMBL" id="GJN19738.1"/>
    </source>
</evidence>
<sequence length="108" mass="12157">MRRIELPPLLPTNEVPYTAAGPPLDYIRDVVCSGDAFRMVELELEDGLCRATVFKKTVFSEDYNYWHCWELYRTVDLAKLSPAGPPAVFPGPVSRDLGRGRQETDLVG</sequence>
<keyword evidence="3" id="KW-1185">Reference proteome</keyword>